<dbReference type="PANTHER" id="PTHR48022">
    <property type="entry name" value="PLASTIDIC GLUCOSE TRANSPORTER 4"/>
    <property type="match status" value="1"/>
</dbReference>
<dbReference type="NCBIfam" id="TIGR00879">
    <property type="entry name" value="SP"/>
    <property type="match status" value="1"/>
</dbReference>
<proteinExistence type="inferred from homology"/>
<feature type="transmembrane region" description="Helical" evidence="9">
    <location>
        <begin position="163"/>
        <end position="183"/>
    </location>
</feature>
<dbReference type="EMBL" id="JBBPEH010000001">
    <property type="protein sequence ID" value="KAK7544316.1"/>
    <property type="molecule type" value="Genomic_DNA"/>
</dbReference>
<dbReference type="RefSeq" id="XP_066659551.1">
    <property type="nucleotide sequence ID" value="XM_066802088.1"/>
</dbReference>
<protein>
    <submittedName>
        <fullName evidence="11">General substrate transporter</fullName>
    </submittedName>
</protein>
<keyword evidence="6 9" id="KW-0472">Membrane</keyword>
<dbReference type="PRINTS" id="PR00171">
    <property type="entry name" value="SUGRTRNSPORT"/>
</dbReference>
<dbReference type="Gene3D" id="1.20.1250.20">
    <property type="entry name" value="MFS general substrate transporter like domains"/>
    <property type="match status" value="1"/>
</dbReference>
<dbReference type="InterPro" id="IPR005829">
    <property type="entry name" value="Sugar_transporter_CS"/>
</dbReference>
<evidence type="ECO:0000256" key="2">
    <source>
        <dbReference type="ARBA" id="ARBA00010992"/>
    </source>
</evidence>
<feature type="transmembrane region" description="Helical" evidence="9">
    <location>
        <begin position="103"/>
        <end position="122"/>
    </location>
</feature>
<keyword evidence="5 9" id="KW-1133">Transmembrane helix</keyword>
<feature type="region of interest" description="Disordered" evidence="8">
    <location>
        <begin position="507"/>
        <end position="541"/>
    </location>
</feature>
<dbReference type="SUPFAM" id="SSF103473">
    <property type="entry name" value="MFS general substrate transporter"/>
    <property type="match status" value="1"/>
</dbReference>
<evidence type="ECO:0000256" key="8">
    <source>
        <dbReference type="SAM" id="MobiDB-lite"/>
    </source>
</evidence>
<dbReference type="Proteomes" id="UP001360953">
    <property type="component" value="Unassembled WGS sequence"/>
</dbReference>
<feature type="transmembrane region" description="Helical" evidence="9">
    <location>
        <begin position="460"/>
        <end position="481"/>
    </location>
</feature>
<dbReference type="PROSITE" id="PS00217">
    <property type="entry name" value="SUGAR_TRANSPORT_2"/>
    <property type="match status" value="1"/>
</dbReference>
<feature type="transmembrane region" description="Helical" evidence="9">
    <location>
        <begin position="76"/>
        <end position="96"/>
    </location>
</feature>
<evidence type="ECO:0000259" key="10">
    <source>
        <dbReference type="PROSITE" id="PS50850"/>
    </source>
</evidence>
<evidence type="ECO:0000313" key="12">
    <source>
        <dbReference type="Proteomes" id="UP001360953"/>
    </source>
</evidence>
<dbReference type="InterPro" id="IPR036259">
    <property type="entry name" value="MFS_trans_sf"/>
</dbReference>
<feature type="transmembrane region" description="Helical" evidence="9">
    <location>
        <begin position="430"/>
        <end position="448"/>
    </location>
</feature>
<comment type="caution">
    <text evidence="11">The sequence shown here is derived from an EMBL/GenBank/DDBJ whole genome shotgun (WGS) entry which is preliminary data.</text>
</comment>
<dbReference type="Pfam" id="PF00083">
    <property type="entry name" value="Sugar_tr"/>
    <property type="match status" value="1"/>
</dbReference>
<evidence type="ECO:0000256" key="5">
    <source>
        <dbReference type="ARBA" id="ARBA00022989"/>
    </source>
</evidence>
<evidence type="ECO:0000256" key="9">
    <source>
        <dbReference type="SAM" id="Phobius"/>
    </source>
</evidence>
<dbReference type="InterPro" id="IPR003663">
    <property type="entry name" value="Sugar/inositol_transpt"/>
</dbReference>
<evidence type="ECO:0000256" key="7">
    <source>
        <dbReference type="RuleBase" id="RU003346"/>
    </source>
</evidence>
<organism evidence="11 12">
    <name type="scientific">Phyllosticta citribraziliensis</name>
    <dbReference type="NCBI Taxonomy" id="989973"/>
    <lineage>
        <taxon>Eukaryota</taxon>
        <taxon>Fungi</taxon>
        <taxon>Dikarya</taxon>
        <taxon>Ascomycota</taxon>
        <taxon>Pezizomycotina</taxon>
        <taxon>Dothideomycetes</taxon>
        <taxon>Dothideomycetes incertae sedis</taxon>
        <taxon>Botryosphaeriales</taxon>
        <taxon>Phyllostictaceae</taxon>
        <taxon>Phyllosticta</taxon>
    </lineage>
</organism>
<feature type="transmembrane region" description="Helical" evidence="9">
    <location>
        <begin position="26"/>
        <end position="56"/>
    </location>
</feature>
<dbReference type="InterPro" id="IPR020846">
    <property type="entry name" value="MFS_dom"/>
</dbReference>
<accession>A0ABR1M8V9</accession>
<dbReference type="InterPro" id="IPR050360">
    <property type="entry name" value="MFS_Sugar_Transporters"/>
</dbReference>
<feature type="transmembrane region" description="Helical" evidence="9">
    <location>
        <begin position="128"/>
        <end position="151"/>
    </location>
</feature>
<feature type="transmembrane region" description="Helical" evidence="9">
    <location>
        <begin position="390"/>
        <end position="409"/>
    </location>
</feature>
<comment type="subcellular location">
    <subcellularLocation>
        <location evidence="1">Membrane</location>
        <topology evidence="1">Multi-pass membrane protein</topology>
    </subcellularLocation>
</comment>
<evidence type="ECO:0000256" key="6">
    <source>
        <dbReference type="ARBA" id="ARBA00023136"/>
    </source>
</evidence>
<gene>
    <name evidence="11" type="ORF">J3D65DRAFT_643441</name>
</gene>
<comment type="similarity">
    <text evidence="2 7">Belongs to the major facilitator superfamily. Sugar transporter (TC 2.A.1.1) family.</text>
</comment>
<evidence type="ECO:0000256" key="1">
    <source>
        <dbReference type="ARBA" id="ARBA00004141"/>
    </source>
</evidence>
<keyword evidence="12" id="KW-1185">Reference proteome</keyword>
<feature type="transmembrane region" description="Helical" evidence="9">
    <location>
        <begin position="195"/>
        <end position="216"/>
    </location>
</feature>
<dbReference type="PANTHER" id="PTHR48022:SF21">
    <property type="entry name" value="QUINATE TRANSPORTER, PUTATIVE (AFU_ORTHOLOGUE AFUA_6G06960)-RELATED"/>
    <property type="match status" value="1"/>
</dbReference>
<keyword evidence="3 7" id="KW-0813">Transport</keyword>
<sequence>MTNFLKLVVKNQAIHEDPTQIYGWRVFMLACSACFGGMLFGMDIGIISGVLTLPAFKKMYSLDGRSATSLANLEANIVSTLQAGCFAACFVASWIADKWGRRIGLLLSAIVAIVGCVMQAAGEGHLPVMYIGRFVAGVGVGAASMITPLYVSENAPRAIRGGLTGLYQLFIVTGTMLAFWTNYGSLLHLSGKSTFIVPLIVQALPAILLLVSMYLCNESPRWLAKQDRNEEALRILTRVRQLPEEHPYIQAELTEIKEQLDHERELIAGSSYKDLLREMWLIPGNRKRALISVGLMVAQQMTGTNAINYFAPQIFKSLGIGKTESGLFATGIYGVVKMVACACFLLFVADSLGRRRSLLWTSIAQGLSMYYIAIYIRVSPPVEGDPVPPAGYVAIVAVFLFASFFQFGWGPVPWIYTSEIPSARLRSMNVALAAGTQWLFNFVVARATPNMIATVGKSGYGTYFIYGSFCFSMFVFVWFFIPETKGLSLERMDELFGVTELHRDMETGQRSSVSTPRVVDEKHGIEQVEVAPQPEPLDKRG</sequence>
<dbReference type="InterPro" id="IPR005828">
    <property type="entry name" value="MFS_sugar_transport-like"/>
</dbReference>
<feature type="domain" description="Major facilitator superfamily (MFS) profile" evidence="10">
    <location>
        <begin position="29"/>
        <end position="485"/>
    </location>
</feature>
<evidence type="ECO:0000256" key="3">
    <source>
        <dbReference type="ARBA" id="ARBA00022448"/>
    </source>
</evidence>
<dbReference type="GeneID" id="92034994"/>
<dbReference type="PROSITE" id="PS50850">
    <property type="entry name" value="MFS"/>
    <property type="match status" value="1"/>
</dbReference>
<feature type="transmembrane region" description="Helical" evidence="9">
    <location>
        <begin position="358"/>
        <end position="378"/>
    </location>
</feature>
<keyword evidence="4 9" id="KW-0812">Transmembrane</keyword>
<feature type="transmembrane region" description="Helical" evidence="9">
    <location>
        <begin position="331"/>
        <end position="349"/>
    </location>
</feature>
<evidence type="ECO:0000313" key="11">
    <source>
        <dbReference type="EMBL" id="KAK7544316.1"/>
    </source>
</evidence>
<reference evidence="11 12" key="1">
    <citation type="submission" date="2024-04" db="EMBL/GenBank/DDBJ databases">
        <title>Phyllosticta paracitricarpa is synonymous to the EU quarantine fungus P. citricarpa based on phylogenomic analyses.</title>
        <authorList>
            <consortium name="Lawrence Berkeley National Laboratory"/>
            <person name="Van ingen-buijs V.A."/>
            <person name="Van westerhoven A.C."/>
            <person name="Haridas S."/>
            <person name="Skiadas P."/>
            <person name="Martin F."/>
            <person name="Groenewald J.Z."/>
            <person name="Crous P.W."/>
            <person name="Seidl M.F."/>
        </authorList>
    </citation>
    <scope>NUCLEOTIDE SEQUENCE [LARGE SCALE GENOMIC DNA]</scope>
    <source>
        <strain evidence="11 12">CPC 17464</strain>
    </source>
</reference>
<name>A0ABR1M8V9_9PEZI</name>
<dbReference type="PROSITE" id="PS00216">
    <property type="entry name" value="SUGAR_TRANSPORT_1"/>
    <property type="match status" value="2"/>
</dbReference>
<evidence type="ECO:0000256" key="4">
    <source>
        <dbReference type="ARBA" id="ARBA00022692"/>
    </source>
</evidence>
<feature type="transmembrane region" description="Helical" evidence="9">
    <location>
        <begin position="289"/>
        <end position="311"/>
    </location>
</feature>